<sequence>MKKLSVLAIALAATCMFSGCGKETKQNVQPAEETYKNTESETSEECAAAQEEFSEEVVDTEESIDDEWTDEASELDEEVASVLANVDTDYNSVYWGTSYSIFEDLPGVVVSITPCIQNDQYGLLVAITNLYSDDIWFNGSAVALDEDGNQIGETYIYEPNLGSGNTAVEVIDCGQTMPDGRVQWTEGQTMEASGTYVPWETDYSVSGNPEDGYLSVDYSFYASDGTPCTGSTLTVCLLDEDGLVIGVGTEFIEKIGENEKYDGTVKVYGDKDILSLTKGVAMFANPYTME</sequence>
<dbReference type="Proteomes" id="UP000283492">
    <property type="component" value="Unassembled WGS sequence"/>
</dbReference>
<gene>
    <name evidence="3" type="ORF">DW914_16835</name>
</gene>
<accession>A0A413TEF1</accession>
<evidence type="ECO:0008006" key="5">
    <source>
        <dbReference type="Google" id="ProtNLM"/>
    </source>
</evidence>
<name>A0A413TEF1_9FIRM</name>
<proteinExistence type="predicted"/>
<keyword evidence="2" id="KW-0732">Signal</keyword>
<protein>
    <recommendedName>
        <fullName evidence="5">Lipoprotein</fullName>
    </recommendedName>
</protein>
<dbReference type="PROSITE" id="PS51257">
    <property type="entry name" value="PROKAR_LIPOPROTEIN"/>
    <property type="match status" value="1"/>
</dbReference>
<dbReference type="RefSeq" id="WP_118583508.1">
    <property type="nucleotide sequence ID" value="NZ_CABJFX010000042.1"/>
</dbReference>
<dbReference type="AlphaFoldDB" id="A0A413TEF1"/>
<evidence type="ECO:0000313" key="3">
    <source>
        <dbReference type="EMBL" id="RHA83321.1"/>
    </source>
</evidence>
<evidence type="ECO:0000313" key="4">
    <source>
        <dbReference type="Proteomes" id="UP000283492"/>
    </source>
</evidence>
<feature type="chain" id="PRO_5038448444" description="Lipoprotein" evidence="2">
    <location>
        <begin position="19"/>
        <end position="290"/>
    </location>
</feature>
<evidence type="ECO:0000256" key="1">
    <source>
        <dbReference type="SAM" id="MobiDB-lite"/>
    </source>
</evidence>
<dbReference type="EMBL" id="QSFX01000042">
    <property type="protein sequence ID" value="RHA83321.1"/>
    <property type="molecule type" value="Genomic_DNA"/>
</dbReference>
<organism evidence="3 4">
    <name type="scientific">Roseburia inulinivorans</name>
    <dbReference type="NCBI Taxonomy" id="360807"/>
    <lineage>
        <taxon>Bacteria</taxon>
        <taxon>Bacillati</taxon>
        <taxon>Bacillota</taxon>
        <taxon>Clostridia</taxon>
        <taxon>Lachnospirales</taxon>
        <taxon>Lachnospiraceae</taxon>
        <taxon>Roseburia</taxon>
    </lineage>
</organism>
<feature type="region of interest" description="Disordered" evidence="1">
    <location>
        <begin position="28"/>
        <end position="49"/>
    </location>
</feature>
<comment type="caution">
    <text evidence="3">The sequence shown here is derived from an EMBL/GenBank/DDBJ whole genome shotgun (WGS) entry which is preliminary data.</text>
</comment>
<feature type="signal peptide" evidence="2">
    <location>
        <begin position="1"/>
        <end position="18"/>
    </location>
</feature>
<reference evidence="3 4" key="1">
    <citation type="submission" date="2018-08" db="EMBL/GenBank/DDBJ databases">
        <title>A genome reference for cultivated species of the human gut microbiota.</title>
        <authorList>
            <person name="Zou Y."/>
            <person name="Xue W."/>
            <person name="Luo G."/>
        </authorList>
    </citation>
    <scope>NUCLEOTIDE SEQUENCE [LARGE SCALE GENOMIC DNA]</scope>
    <source>
        <strain evidence="3 4">AM42-1AC</strain>
    </source>
</reference>
<evidence type="ECO:0000256" key="2">
    <source>
        <dbReference type="SAM" id="SignalP"/>
    </source>
</evidence>